<name>A0A8H7IDD0_9AGAM</name>
<dbReference type="EMBL" id="JACYCF010000008">
    <property type="protein sequence ID" value="KAF8755606.1"/>
    <property type="molecule type" value="Genomic_DNA"/>
</dbReference>
<dbReference type="AlphaFoldDB" id="A0A8H7IDD0"/>
<comment type="caution">
    <text evidence="2">The sequence shown here is derived from an EMBL/GenBank/DDBJ whole genome shotgun (WGS) entry which is preliminary data.</text>
</comment>
<reference evidence="2" key="1">
    <citation type="submission" date="2020-09" db="EMBL/GenBank/DDBJ databases">
        <title>Comparative genome analyses of four rice-infecting Rhizoctonia solani isolates reveal extensive enrichment of homogalacturonan modification genes.</title>
        <authorList>
            <person name="Lee D.-Y."/>
            <person name="Jeon J."/>
            <person name="Kim K.-T."/>
            <person name="Cheong K."/>
            <person name="Song H."/>
            <person name="Choi G."/>
            <person name="Ko J."/>
            <person name="Opiyo S.O."/>
            <person name="Zuo S."/>
            <person name="Madhav S."/>
            <person name="Lee Y.-H."/>
            <person name="Wang G.-L."/>
        </authorList>
    </citation>
    <scope>NUCLEOTIDE SEQUENCE</scope>
    <source>
        <strain evidence="2">AG1-IA B2</strain>
    </source>
</reference>
<dbReference type="InterPro" id="IPR013877">
    <property type="entry name" value="YAP-bd/ALF4/Glomulin"/>
</dbReference>
<sequence>MSDNYWVSRAKGSDDATHIIREALEKSLCESRLHEFNEELKQIVSDDGYGQILESTPLELIPILLLASDSIETSPHPLKNTYELIARYGSPKEILLVVQESLDVLLREAKELENEEESASSTPAQIVWKLLRLIEMSTLAFPRLVPRKRSAPETAIPIVQHIQNSLGILGTLIDPNEPVSLEVVEACIGLGYSLLGWFDVVGSKADEVAECKMALENLLRVAVAECLSDNQVMQGYNNFLDRVRIAGLDFTSIHFPEPSSKMTGSTRTQLLGGFILYYLSNQGLIRPKGTRQALRGQLAGLSEALRRPRWRQTALGAINDCILGGLYEEKSWKKISRPKSYLAQMISTPASTDPDSKSRATLFNLLTQIILKVQPSHAFKFIRDLASEECPYLNMRSSAISLLRRLVVRAFNHDPPARDDPFASQLLLEEYNPILLQSPVLEEKEAEGLKFVDTQEMNRLVEVLGFFYVLFARDGKNLTGVRSAESIKVLRNKLVVPLTKITCEQEPVLEDPSLYFAMRSISVSLERIEEIISRIES</sequence>
<evidence type="ECO:0000313" key="2">
    <source>
        <dbReference type="EMBL" id="KAF8755606.1"/>
    </source>
</evidence>
<dbReference type="Proteomes" id="UP000614334">
    <property type="component" value="Unassembled WGS sequence"/>
</dbReference>
<gene>
    <name evidence="2" type="ORF">RHS01_05330</name>
</gene>
<evidence type="ECO:0000256" key="1">
    <source>
        <dbReference type="SAM" id="Coils"/>
    </source>
</evidence>
<proteinExistence type="predicted"/>
<organism evidence="2 3">
    <name type="scientific">Rhizoctonia solani</name>
    <dbReference type="NCBI Taxonomy" id="456999"/>
    <lineage>
        <taxon>Eukaryota</taxon>
        <taxon>Fungi</taxon>
        <taxon>Dikarya</taxon>
        <taxon>Basidiomycota</taxon>
        <taxon>Agaricomycotina</taxon>
        <taxon>Agaricomycetes</taxon>
        <taxon>Cantharellales</taxon>
        <taxon>Ceratobasidiaceae</taxon>
        <taxon>Rhizoctonia</taxon>
    </lineage>
</organism>
<accession>A0A8H7IDD0</accession>
<dbReference type="Pfam" id="PF08568">
    <property type="entry name" value="Kinetochor_Ybp2"/>
    <property type="match status" value="1"/>
</dbReference>
<protein>
    <submittedName>
        <fullName evidence="2">Delta-1-pyrroline-5-carboxylate dehydrogenase</fullName>
    </submittedName>
</protein>
<evidence type="ECO:0000313" key="3">
    <source>
        <dbReference type="Proteomes" id="UP000614334"/>
    </source>
</evidence>
<feature type="coiled-coil region" evidence="1">
    <location>
        <begin position="95"/>
        <end position="122"/>
    </location>
</feature>
<keyword evidence="1" id="KW-0175">Coiled coil</keyword>